<proteinExistence type="predicted"/>
<reference evidence="2" key="1">
    <citation type="submission" date="2021-03" db="EMBL/GenBank/DDBJ databases">
        <title>Evolutionary innovations through gain and loss of genes in the ectomycorrhizal Boletales.</title>
        <authorList>
            <person name="Wu G."/>
            <person name="Miyauchi S."/>
            <person name="Morin E."/>
            <person name="Yang Z.-L."/>
            <person name="Xu J."/>
            <person name="Martin F.M."/>
        </authorList>
    </citation>
    <scope>NUCLEOTIDE SEQUENCE</scope>
    <source>
        <strain evidence="2">BR01</strain>
    </source>
</reference>
<dbReference type="OrthoDB" id="2704713at2759"/>
<protein>
    <submittedName>
        <fullName evidence="2">Uncharacterized protein</fullName>
    </submittedName>
</protein>
<sequence>MSAYAEFAELVFPEDKRNPGINTTKGEEADNSDQTNMPTQGPSESSHDGAADSDPAPSCANASTALPAPCAPPDEGGSRQLDCPPLILEDPLVTLEDPLLELNNHNDSLSDFHGGSQALLSAVYDTPATYWSSCTSSPVSDFSGYSSSFEDMDFTTMLNAPLHYFPTTVSSGTAATQNSTYPAFYIPPMFGPLEPSPFEAPQAVVPGISHSSYFTSGLPHPLISNEMAPPHLAPSNMSSGVPYPPVLAPNINHLSASNPCPLNSNQTASHFAPSNVLDRTDQSHPVASGPQSSKAPTTSHPSRSIPAVASCPPSANDVTCIQQQECASQSKDPLALPVAQGIHNLNVTDNSVVPEASPSEAENVAEIRRSARRPVPSTRADLANSIGGNTHAIQAPVTALKKRGNADPSNSRQGAKRKHM</sequence>
<feature type="region of interest" description="Disordered" evidence="1">
    <location>
        <begin position="276"/>
        <end position="310"/>
    </location>
</feature>
<feature type="compositionally biased region" description="Polar residues" evidence="1">
    <location>
        <begin position="283"/>
        <end position="302"/>
    </location>
</feature>
<feature type="compositionally biased region" description="Polar residues" evidence="1">
    <location>
        <begin position="32"/>
        <end position="44"/>
    </location>
</feature>
<comment type="caution">
    <text evidence="2">The sequence shown here is derived from an EMBL/GenBank/DDBJ whole genome shotgun (WGS) entry which is preliminary data.</text>
</comment>
<keyword evidence="3" id="KW-1185">Reference proteome</keyword>
<dbReference type="AlphaFoldDB" id="A0A8I2YTG0"/>
<feature type="region of interest" description="Disordered" evidence="1">
    <location>
        <begin position="370"/>
        <end position="420"/>
    </location>
</feature>
<name>A0A8I2YTG0_9AGAM</name>
<evidence type="ECO:0000313" key="2">
    <source>
        <dbReference type="EMBL" id="KAG6378235.1"/>
    </source>
</evidence>
<accession>A0A8I2YTG0</accession>
<gene>
    <name evidence="2" type="ORF">JVT61DRAFT_13936</name>
</gene>
<dbReference type="EMBL" id="JAGFBS010000007">
    <property type="protein sequence ID" value="KAG6378235.1"/>
    <property type="molecule type" value="Genomic_DNA"/>
</dbReference>
<dbReference type="Proteomes" id="UP000683000">
    <property type="component" value="Unassembled WGS sequence"/>
</dbReference>
<feature type="region of interest" description="Disordered" evidence="1">
    <location>
        <begin position="1"/>
        <end position="83"/>
    </location>
</feature>
<evidence type="ECO:0000313" key="3">
    <source>
        <dbReference type="Proteomes" id="UP000683000"/>
    </source>
</evidence>
<organism evidence="2 3">
    <name type="scientific">Boletus reticuloceps</name>
    <dbReference type="NCBI Taxonomy" id="495285"/>
    <lineage>
        <taxon>Eukaryota</taxon>
        <taxon>Fungi</taxon>
        <taxon>Dikarya</taxon>
        <taxon>Basidiomycota</taxon>
        <taxon>Agaricomycotina</taxon>
        <taxon>Agaricomycetes</taxon>
        <taxon>Agaricomycetidae</taxon>
        <taxon>Boletales</taxon>
        <taxon>Boletineae</taxon>
        <taxon>Boletaceae</taxon>
        <taxon>Boletoideae</taxon>
        <taxon>Boletus</taxon>
    </lineage>
</organism>
<evidence type="ECO:0000256" key="1">
    <source>
        <dbReference type="SAM" id="MobiDB-lite"/>
    </source>
</evidence>